<sequence length="240" mass="27522">MADQTFPPNVFIYSVKEPEVLLGSLLLSDGITEANLYTIVDIMYSFNMGWVLRDERKVWLQKDDVALRPGNYYIHTYGIMTKSQKVFLREEETVGTKNRPEEFRIAVRDRDRRCVIKGAGEGRAQAGWWTGLEACHVFPLAFENHWNGGDYGITMHPKSGGSINSVQNGLLMFGGIHSMFDRYAFSINPDDGYKLTFFVPDDQGLAGTYLDRRLLDDPRRPTDELFRWHFEQAVLANVRV</sequence>
<dbReference type="Proteomes" id="UP000244722">
    <property type="component" value="Unassembled WGS sequence"/>
</dbReference>
<evidence type="ECO:0000259" key="1">
    <source>
        <dbReference type="Pfam" id="PF13391"/>
    </source>
</evidence>
<evidence type="ECO:0000259" key="2">
    <source>
        <dbReference type="Pfam" id="PF25324"/>
    </source>
</evidence>
<dbReference type="InterPro" id="IPR057203">
    <property type="entry name" value="DUF7881"/>
</dbReference>
<dbReference type="InterPro" id="IPR003615">
    <property type="entry name" value="HNH_nuc"/>
</dbReference>
<keyword evidence="4" id="KW-1185">Reference proteome</keyword>
<evidence type="ECO:0000313" key="3">
    <source>
        <dbReference type="EMBL" id="PUU73116.1"/>
    </source>
</evidence>
<feature type="domain" description="DUF7881" evidence="2">
    <location>
        <begin position="9"/>
        <end position="79"/>
    </location>
</feature>
<dbReference type="Pfam" id="PF25324">
    <property type="entry name" value="DUF7881"/>
    <property type="match status" value="1"/>
</dbReference>
<organism evidence="3 4">
    <name type="scientific">Tuber borchii</name>
    <name type="common">White truffle</name>
    <dbReference type="NCBI Taxonomy" id="42251"/>
    <lineage>
        <taxon>Eukaryota</taxon>
        <taxon>Fungi</taxon>
        <taxon>Dikarya</taxon>
        <taxon>Ascomycota</taxon>
        <taxon>Pezizomycotina</taxon>
        <taxon>Pezizomycetes</taxon>
        <taxon>Pezizales</taxon>
        <taxon>Tuberaceae</taxon>
        <taxon>Tuber</taxon>
    </lineage>
</organism>
<dbReference type="AlphaFoldDB" id="A0A2T6ZCE5"/>
<dbReference type="Pfam" id="PF13391">
    <property type="entry name" value="HNH_2"/>
    <property type="match status" value="1"/>
</dbReference>
<protein>
    <submittedName>
        <fullName evidence="3">Uncharacterized protein</fullName>
    </submittedName>
</protein>
<dbReference type="OrthoDB" id="2142759at2759"/>
<comment type="caution">
    <text evidence="3">The sequence shown here is derived from an EMBL/GenBank/DDBJ whole genome shotgun (WGS) entry which is preliminary data.</text>
</comment>
<reference evidence="3 4" key="1">
    <citation type="submission" date="2017-04" db="EMBL/GenBank/DDBJ databases">
        <title>Draft genome sequence of Tuber borchii Vittad., a whitish edible truffle.</title>
        <authorList>
            <consortium name="DOE Joint Genome Institute"/>
            <person name="Murat C."/>
            <person name="Kuo A."/>
            <person name="Barry K.W."/>
            <person name="Clum A."/>
            <person name="Dockter R.B."/>
            <person name="Fauchery L."/>
            <person name="Iotti M."/>
            <person name="Kohler A."/>
            <person name="Labutti K."/>
            <person name="Lindquist E.A."/>
            <person name="Lipzen A."/>
            <person name="Ohm R.A."/>
            <person name="Wang M."/>
            <person name="Grigoriev I.V."/>
            <person name="Zambonelli A."/>
            <person name="Martin F.M."/>
        </authorList>
    </citation>
    <scope>NUCLEOTIDE SEQUENCE [LARGE SCALE GENOMIC DNA]</scope>
    <source>
        <strain evidence="3 4">Tbo3840</strain>
    </source>
</reference>
<gene>
    <name evidence="3" type="ORF">B9Z19DRAFT_1005919</name>
</gene>
<proteinExistence type="predicted"/>
<dbReference type="EMBL" id="NESQ01000410">
    <property type="protein sequence ID" value="PUU73116.1"/>
    <property type="molecule type" value="Genomic_DNA"/>
</dbReference>
<feature type="domain" description="HNH nuclease" evidence="1">
    <location>
        <begin position="114"/>
        <end position="188"/>
    </location>
</feature>
<dbReference type="STRING" id="42251.A0A2T6ZCE5"/>
<name>A0A2T6ZCE5_TUBBO</name>
<evidence type="ECO:0000313" key="4">
    <source>
        <dbReference type="Proteomes" id="UP000244722"/>
    </source>
</evidence>
<accession>A0A2T6ZCE5</accession>